<protein>
    <submittedName>
        <fullName evidence="1">Uncharacterized protein</fullName>
    </submittedName>
</protein>
<dbReference type="OrthoDB" id="9969930at2"/>
<dbReference type="Proteomes" id="UP000290567">
    <property type="component" value="Unassembled WGS sequence"/>
</dbReference>
<evidence type="ECO:0000313" key="2">
    <source>
        <dbReference type="Proteomes" id="UP000290567"/>
    </source>
</evidence>
<gene>
    <name evidence="1" type="ORF">NRIC_04700</name>
</gene>
<accession>A0A4V0WP45</accession>
<comment type="caution">
    <text evidence="1">The sequence shown here is derived from an EMBL/GenBank/DDBJ whole genome shotgun (WGS) entry which is preliminary data.</text>
</comment>
<dbReference type="RefSeq" id="WP_146621085.1">
    <property type="nucleotide sequence ID" value="NZ_BJCC01000004.1"/>
</dbReference>
<dbReference type="AlphaFoldDB" id="A0A4V0WP45"/>
<keyword evidence="2" id="KW-1185">Reference proteome</keyword>
<evidence type="ECO:0000313" key="1">
    <source>
        <dbReference type="EMBL" id="GCF92579.1"/>
    </source>
</evidence>
<proteinExistence type="predicted"/>
<dbReference type="EMBL" id="BJCC01000004">
    <property type="protein sequence ID" value="GCF92579.1"/>
    <property type="molecule type" value="Genomic_DNA"/>
</dbReference>
<reference evidence="2" key="1">
    <citation type="submission" date="2019-02" db="EMBL/GenBank/DDBJ databases">
        <title>Draft genome sequence of Enterococcus sp. Gos25-1.</title>
        <authorList>
            <person name="Tanaka N."/>
            <person name="Shiwa Y."/>
            <person name="Fujita N."/>
        </authorList>
    </citation>
    <scope>NUCLEOTIDE SEQUENCE [LARGE SCALE GENOMIC DNA]</scope>
    <source>
        <strain evidence="2">Gos25-1</strain>
    </source>
</reference>
<organism evidence="1 2">
    <name type="scientific">Enterococcus florum</name>
    <dbReference type="NCBI Taxonomy" id="2480627"/>
    <lineage>
        <taxon>Bacteria</taxon>
        <taxon>Bacillati</taxon>
        <taxon>Bacillota</taxon>
        <taxon>Bacilli</taxon>
        <taxon>Lactobacillales</taxon>
        <taxon>Enterococcaceae</taxon>
        <taxon>Enterococcus</taxon>
    </lineage>
</organism>
<name>A0A4V0WP45_9ENTE</name>
<sequence length="143" mass="16786">METIMLAAEEIFLDTTDHDPCMTADCRKLMAYSNQRNLKTAIVAFNDSTVFDTDQEEIPVFKLNDEKELEELLRQPTFDRSTKYFLDHSRKRLKKAAEYGFTPVLIDQNIHIEKPDFECLAFHSLSDFHLALIQEKFENHLRV</sequence>